<dbReference type="AlphaFoldDB" id="A0A5C4XJ43"/>
<dbReference type="RefSeq" id="WP_139404975.1">
    <property type="nucleotide sequence ID" value="NZ_VDMO01000046.1"/>
</dbReference>
<feature type="coiled-coil region" evidence="1">
    <location>
        <begin position="35"/>
        <end position="74"/>
    </location>
</feature>
<evidence type="ECO:0008006" key="4">
    <source>
        <dbReference type="Google" id="ProtNLM"/>
    </source>
</evidence>
<protein>
    <recommendedName>
        <fullName evidence="4">Replication protein</fullName>
    </recommendedName>
</protein>
<dbReference type="Proteomes" id="UP000313988">
    <property type="component" value="Unassembled WGS sequence"/>
</dbReference>
<reference evidence="2 3" key="1">
    <citation type="submission" date="2019-06" db="EMBL/GenBank/DDBJ databases">
        <title>Genome sequence of Deinococcus radiopugnans ATCC 19172.</title>
        <authorList>
            <person name="Maclea K.S."/>
            <person name="Maynard C.R."/>
        </authorList>
    </citation>
    <scope>NUCLEOTIDE SEQUENCE [LARGE SCALE GENOMIC DNA]</scope>
    <source>
        <strain evidence="2 3">ATCC 19172</strain>
    </source>
</reference>
<sequence length="435" mass="48485">MARAVQVHQTDTPPPVPAAVDAFLKQECSELDKIMAELEARRDADAARAEKLEAQKCEAQRRREERRTASLEAQQAPYKRLQDFTPSADMPAPLRACYAPRRLKVKPTAPPPVADLMNLDALRPQRGKGADTEGAGVWAQLLGELARHALTVRPDLYRRADGSLPPQMVLHLPNELMAAQVDKDVSTLRRWTPILEALGYIDARPHYTTMTTRDGQRIPVIDGTLYAIRLQPGHKAKLTYQDLNAQYRNLDEDRQAGRTAWKVVQRAEQLAEWEAAKAENANGVPDAEKNMRGSTAHPMKAQYLKDQLKAWAVTPGQVQDPLFADPRIFSTEELEEAVKTVQDVIYLLPTVAESDANKRAALVGILGTALAHALEDDHSQRWYCKAIWNAWNAEVEGRGGLQVLAAQLARLDVDRHEWGSLKRPAALLNARLRAA</sequence>
<keyword evidence="1" id="KW-0175">Coiled coil</keyword>
<organism evidence="2 3">
    <name type="scientific">Deinococcus radiopugnans ATCC 19172</name>
    <dbReference type="NCBI Taxonomy" id="585398"/>
    <lineage>
        <taxon>Bacteria</taxon>
        <taxon>Thermotogati</taxon>
        <taxon>Deinococcota</taxon>
        <taxon>Deinococci</taxon>
        <taxon>Deinococcales</taxon>
        <taxon>Deinococcaceae</taxon>
        <taxon>Deinococcus</taxon>
    </lineage>
</organism>
<dbReference type="OrthoDB" id="71675at2"/>
<evidence type="ECO:0000313" key="2">
    <source>
        <dbReference type="EMBL" id="TNM63209.1"/>
    </source>
</evidence>
<gene>
    <name evidence="2" type="ORF">FHR04_20175</name>
</gene>
<dbReference type="EMBL" id="VDMO01000046">
    <property type="protein sequence ID" value="TNM63209.1"/>
    <property type="molecule type" value="Genomic_DNA"/>
</dbReference>
<accession>A0A5C4XJ43</accession>
<comment type="caution">
    <text evidence="2">The sequence shown here is derived from an EMBL/GenBank/DDBJ whole genome shotgun (WGS) entry which is preliminary data.</text>
</comment>
<name>A0A5C4XJ43_9DEIO</name>
<proteinExistence type="predicted"/>
<evidence type="ECO:0000256" key="1">
    <source>
        <dbReference type="SAM" id="Coils"/>
    </source>
</evidence>
<evidence type="ECO:0000313" key="3">
    <source>
        <dbReference type="Proteomes" id="UP000313988"/>
    </source>
</evidence>